<dbReference type="GO" id="GO:0000160">
    <property type="term" value="P:phosphorelay signal transduction system"/>
    <property type="evidence" value="ECO:0007669"/>
    <property type="project" value="InterPro"/>
</dbReference>
<name>A0A8J2Y653_9PROT</name>
<evidence type="ECO:0000256" key="1">
    <source>
        <dbReference type="ARBA" id="ARBA00022553"/>
    </source>
</evidence>
<sequence length="351" mass="37365">MVKPGLHHYEPDVSRRIAVVQIAFGALLLIGYGAGLVLGAGLPVVSAGSAAIVLFLLCAIAQYIRTPVARAEVWAFAGLSVLLFSFLIWSIAILYGGLVSAATGAPTFMFLFALLVLYGFHTDPRLVMFTGGVAVGARLAMDLAGLIAGGTFTTSYYWASSSRFITPLGELEILLAMSVFTVLLSWLAGRWEMSQARAVAAVREEMEQRRAAAPAGADVTTVLIAEDSSVNMMVMSSMLGDPRFNLVMTEDGAEAVRTFTRMVEEGAPPDIVLLDIEMPEMDGHEAAALIRAAEKQAGIAPRPIIAVTALGNEENRRASLAAGMDDHLVKPVQKPVLLAGIAHALARRRRG</sequence>
<feature type="domain" description="Response regulatory" evidence="4">
    <location>
        <begin position="221"/>
        <end position="345"/>
    </location>
</feature>
<dbReference type="RefSeq" id="WP_188160458.1">
    <property type="nucleotide sequence ID" value="NZ_BMGH01000001.1"/>
</dbReference>
<gene>
    <name evidence="5" type="ORF">GCM10011342_13230</name>
</gene>
<comment type="caution">
    <text evidence="5">The sequence shown here is derived from an EMBL/GenBank/DDBJ whole genome shotgun (WGS) entry which is preliminary data.</text>
</comment>
<protein>
    <recommendedName>
        <fullName evidence="4">Response regulatory domain-containing protein</fullName>
    </recommendedName>
</protein>
<dbReference type="InterPro" id="IPR011006">
    <property type="entry name" value="CheY-like_superfamily"/>
</dbReference>
<reference evidence="5" key="1">
    <citation type="journal article" date="2014" name="Int. J. Syst. Evol. Microbiol.">
        <title>Complete genome sequence of Corynebacterium casei LMG S-19264T (=DSM 44701T), isolated from a smear-ripened cheese.</title>
        <authorList>
            <consortium name="US DOE Joint Genome Institute (JGI-PGF)"/>
            <person name="Walter F."/>
            <person name="Albersmeier A."/>
            <person name="Kalinowski J."/>
            <person name="Ruckert C."/>
        </authorList>
    </citation>
    <scope>NUCLEOTIDE SEQUENCE</scope>
    <source>
        <strain evidence="5">CGMCC 1.12921</strain>
    </source>
</reference>
<evidence type="ECO:0000256" key="3">
    <source>
        <dbReference type="SAM" id="Phobius"/>
    </source>
</evidence>
<evidence type="ECO:0000256" key="2">
    <source>
        <dbReference type="PROSITE-ProRule" id="PRU00169"/>
    </source>
</evidence>
<feature type="transmembrane region" description="Helical" evidence="3">
    <location>
        <begin position="98"/>
        <end position="118"/>
    </location>
</feature>
<evidence type="ECO:0000259" key="4">
    <source>
        <dbReference type="PROSITE" id="PS50110"/>
    </source>
</evidence>
<dbReference type="SUPFAM" id="SSF52172">
    <property type="entry name" value="CheY-like"/>
    <property type="match status" value="1"/>
</dbReference>
<dbReference type="InterPro" id="IPR001789">
    <property type="entry name" value="Sig_transdc_resp-reg_receiver"/>
</dbReference>
<organism evidence="5 6">
    <name type="scientific">Aquisalinus flavus</name>
    <dbReference type="NCBI Taxonomy" id="1526572"/>
    <lineage>
        <taxon>Bacteria</taxon>
        <taxon>Pseudomonadati</taxon>
        <taxon>Pseudomonadota</taxon>
        <taxon>Alphaproteobacteria</taxon>
        <taxon>Parvularculales</taxon>
        <taxon>Parvularculaceae</taxon>
        <taxon>Aquisalinus</taxon>
    </lineage>
</organism>
<keyword evidence="1 2" id="KW-0597">Phosphoprotein</keyword>
<evidence type="ECO:0000313" key="5">
    <source>
        <dbReference type="EMBL" id="GGD05675.1"/>
    </source>
</evidence>
<keyword evidence="3" id="KW-0472">Membrane</keyword>
<keyword evidence="6" id="KW-1185">Reference proteome</keyword>
<reference evidence="5" key="2">
    <citation type="submission" date="2020-09" db="EMBL/GenBank/DDBJ databases">
        <authorList>
            <person name="Sun Q."/>
            <person name="Zhou Y."/>
        </authorList>
    </citation>
    <scope>NUCLEOTIDE SEQUENCE</scope>
    <source>
        <strain evidence="5">CGMCC 1.12921</strain>
    </source>
</reference>
<dbReference type="PANTHER" id="PTHR45339">
    <property type="entry name" value="HYBRID SIGNAL TRANSDUCTION HISTIDINE KINASE J"/>
    <property type="match status" value="1"/>
</dbReference>
<keyword evidence="3" id="KW-1133">Transmembrane helix</keyword>
<dbReference type="Pfam" id="PF00072">
    <property type="entry name" value="Response_reg"/>
    <property type="match status" value="1"/>
</dbReference>
<feature type="transmembrane region" description="Helical" evidence="3">
    <location>
        <begin position="171"/>
        <end position="189"/>
    </location>
</feature>
<keyword evidence="3" id="KW-0812">Transmembrane</keyword>
<feature type="transmembrane region" description="Helical" evidence="3">
    <location>
        <begin position="73"/>
        <end position="92"/>
    </location>
</feature>
<evidence type="ECO:0000313" key="6">
    <source>
        <dbReference type="Proteomes" id="UP000613582"/>
    </source>
</evidence>
<feature type="transmembrane region" description="Helical" evidence="3">
    <location>
        <begin position="139"/>
        <end position="159"/>
    </location>
</feature>
<feature type="transmembrane region" description="Helical" evidence="3">
    <location>
        <begin position="44"/>
        <end position="61"/>
    </location>
</feature>
<dbReference type="SMART" id="SM00448">
    <property type="entry name" value="REC"/>
    <property type="match status" value="1"/>
</dbReference>
<feature type="transmembrane region" description="Helical" evidence="3">
    <location>
        <begin position="17"/>
        <end position="38"/>
    </location>
</feature>
<dbReference type="CDD" id="cd17546">
    <property type="entry name" value="REC_hyHK_CKI1_RcsC-like"/>
    <property type="match status" value="1"/>
</dbReference>
<dbReference type="Gene3D" id="3.40.50.2300">
    <property type="match status" value="1"/>
</dbReference>
<dbReference type="AlphaFoldDB" id="A0A8J2Y653"/>
<feature type="modified residue" description="4-aspartylphosphate" evidence="2">
    <location>
        <position position="275"/>
    </location>
</feature>
<accession>A0A8J2Y653</accession>
<proteinExistence type="predicted"/>
<dbReference type="Proteomes" id="UP000613582">
    <property type="component" value="Unassembled WGS sequence"/>
</dbReference>
<dbReference type="EMBL" id="BMGH01000001">
    <property type="protein sequence ID" value="GGD05675.1"/>
    <property type="molecule type" value="Genomic_DNA"/>
</dbReference>
<dbReference type="PANTHER" id="PTHR45339:SF3">
    <property type="entry name" value="HISTIDINE KINASE"/>
    <property type="match status" value="1"/>
</dbReference>
<dbReference type="PROSITE" id="PS50110">
    <property type="entry name" value="RESPONSE_REGULATORY"/>
    <property type="match status" value="1"/>
</dbReference>